<dbReference type="EMBL" id="CAJNON010000027">
    <property type="protein sequence ID" value="CAF0816438.1"/>
    <property type="molecule type" value="Genomic_DNA"/>
</dbReference>
<gene>
    <name evidence="3" type="ORF">OKA104_LOCUS27376</name>
    <name evidence="2" type="ORF">VCS650_LOCUS4834</name>
</gene>
<dbReference type="OrthoDB" id="10027286at2759"/>
<dbReference type="Proteomes" id="UP000663891">
    <property type="component" value="Unassembled WGS sequence"/>
</dbReference>
<organism evidence="2 4">
    <name type="scientific">Adineta steineri</name>
    <dbReference type="NCBI Taxonomy" id="433720"/>
    <lineage>
        <taxon>Eukaryota</taxon>
        <taxon>Metazoa</taxon>
        <taxon>Spiralia</taxon>
        <taxon>Gnathifera</taxon>
        <taxon>Rotifera</taxon>
        <taxon>Eurotatoria</taxon>
        <taxon>Bdelloidea</taxon>
        <taxon>Adinetida</taxon>
        <taxon>Adinetidae</taxon>
        <taxon>Adineta</taxon>
    </lineage>
</organism>
<evidence type="ECO:0000313" key="2">
    <source>
        <dbReference type="EMBL" id="CAF0816438.1"/>
    </source>
</evidence>
<comment type="caution">
    <text evidence="2">The sequence shown here is derived from an EMBL/GenBank/DDBJ whole genome shotgun (WGS) entry which is preliminary data.</text>
</comment>
<dbReference type="AlphaFoldDB" id="A0A813TZR1"/>
<evidence type="ECO:0000313" key="4">
    <source>
        <dbReference type="Proteomes" id="UP000663891"/>
    </source>
</evidence>
<reference evidence="2" key="1">
    <citation type="submission" date="2021-02" db="EMBL/GenBank/DDBJ databases">
        <authorList>
            <person name="Nowell W R."/>
        </authorList>
    </citation>
    <scope>NUCLEOTIDE SEQUENCE</scope>
</reference>
<protein>
    <submittedName>
        <fullName evidence="2">Uncharacterized protein</fullName>
    </submittedName>
</protein>
<evidence type="ECO:0000256" key="1">
    <source>
        <dbReference type="SAM" id="MobiDB-lite"/>
    </source>
</evidence>
<dbReference type="Proteomes" id="UP000663881">
    <property type="component" value="Unassembled WGS sequence"/>
</dbReference>
<name>A0A813TZR1_9BILA</name>
<feature type="compositionally biased region" description="Basic residues" evidence="1">
    <location>
        <begin position="155"/>
        <end position="164"/>
    </location>
</feature>
<dbReference type="EMBL" id="CAJOAY010002511">
    <property type="protein sequence ID" value="CAF3958309.1"/>
    <property type="molecule type" value="Genomic_DNA"/>
</dbReference>
<feature type="region of interest" description="Disordered" evidence="1">
    <location>
        <begin position="148"/>
        <end position="171"/>
    </location>
</feature>
<proteinExistence type="predicted"/>
<sequence length="269" mass="30783">MVPIKKAASDTHLHHHHKSISVLLPLDSSLSRNSNNISSRQKIHNYSFEKSIDDKYEIFSNNNLISTHFPIANIQQNTIMISKTSSSSSQLPTVPKQAGTFIHRLVNKFFSISNTNQNKKNVSRLKRIQHEQMNMNILNTRNISDDSHTYLNISSKKRKRRQQQRSKPMTNNKNCAVCRKYRNHFSTSSINKIQSLPKHSSDCTSQSPIIFNSNATTTQNHQLTLTTEPSVTLIKTQLEKKQTSLNRSQCQIIASAFELIFDTLISNYQ</sequence>
<accession>A0A813TZR1</accession>
<evidence type="ECO:0000313" key="3">
    <source>
        <dbReference type="EMBL" id="CAF3958309.1"/>
    </source>
</evidence>